<accession>A0A4U0TPC9</accession>
<keyword evidence="1" id="KW-1133">Transmembrane helix</keyword>
<sequence length="497" mass="55197">MQSCLIKAIAVKNKQSLVSPSLVKSLLIEQALQHIKAIVDESEKTGAVLTTDVKGSKNDVKGYTIDRKARLLDRWLDAVVRASGSEIVFFTILAGIFAWAFLGISFHDTLDWQVLISDIQAILSYMFDSLLMPTIARIEQPQDAGHIMNALLKGEAVVAIEEQEASAADESAFKSELPEEDCFGRFATNFSFAFGHIGTIVVFWLGTVVWLAFGPTSDWSNLWQLNMNSATSALMVLIFAFLANIRERHSAYTKICLDATFRLDSFLERKLRLLTGDKLEKDVVVIPPPKFNALQRAIYYYADVVGTLVGIAVLLIVMVVWVAIGPLLQFSDNWWLLIGTYAGLVGLNDGFVLRNVQAKLRDHQTAQFEYVDAEDEQLFTVIHQQMPAKEIETKLSISSGISLAVGRVCAHEITVLVGVIIIFGLLAGSSAMKWNTTGQLICNVPPSIIESFLMIILITGHNFADAERRVQIRLLYERRLRLVAFVSEVEKGKVVTP</sequence>
<organism evidence="2 3">
    <name type="scientific">Friedmanniomyces endolithicus</name>
    <dbReference type="NCBI Taxonomy" id="329885"/>
    <lineage>
        <taxon>Eukaryota</taxon>
        <taxon>Fungi</taxon>
        <taxon>Dikarya</taxon>
        <taxon>Ascomycota</taxon>
        <taxon>Pezizomycotina</taxon>
        <taxon>Dothideomycetes</taxon>
        <taxon>Dothideomycetidae</taxon>
        <taxon>Mycosphaerellales</taxon>
        <taxon>Teratosphaeriaceae</taxon>
        <taxon>Friedmanniomyces</taxon>
    </lineage>
</organism>
<comment type="caution">
    <text evidence="2">The sequence shown here is derived from an EMBL/GenBank/DDBJ whole genome shotgun (WGS) entry which is preliminary data.</text>
</comment>
<feature type="transmembrane region" description="Helical" evidence="1">
    <location>
        <begin position="87"/>
        <end position="106"/>
    </location>
</feature>
<name>A0A4U0TPC9_9PEZI</name>
<keyword evidence="1" id="KW-0812">Transmembrane</keyword>
<feature type="transmembrane region" description="Helical" evidence="1">
    <location>
        <begin position="334"/>
        <end position="353"/>
    </location>
</feature>
<reference evidence="2 3" key="1">
    <citation type="submission" date="2017-03" db="EMBL/GenBank/DDBJ databases">
        <title>Genomes of endolithic fungi from Antarctica.</title>
        <authorList>
            <person name="Coleine C."/>
            <person name="Masonjones S."/>
            <person name="Stajich J.E."/>
        </authorList>
    </citation>
    <scope>NUCLEOTIDE SEQUENCE [LARGE SCALE GENOMIC DNA]</scope>
    <source>
        <strain evidence="2 3">CCFEE 5311</strain>
    </source>
</reference>
<dbReference type="InterPro" id="IPR007251">
    <property type="entry name" value="Iron_permease_Fet4"/>
</dbReference>
<dbReference type="AlphaFoldDB" id="A0A4U0TPC9"/>
<proteinExistence type="predicted"/>
<feature type="transmembrane region" description="Helical" evidence="1">
    <location>
        <begin position="193"/>
        <end position="213"/>
    </location>
</feature>
<feature type="transmembrane region" description="Helical" evidence="1">
    <location>
        <begin position="444"/>
        <end position="464"/>
    </location>
</feature>
<evidence type="ECO:0000256" key="1">
    <source>
        <dbReference type="SAM" id="Phobius"/>
    </source>
</evidence>
<feature type="transmembrane region" description="Helical" evidence="1">
    <location>
        <begin position="298"/>
        <end position="322"/>
    </location>
</feature>
<evidence type="ECO:0000313" key="2">
    <source>
        <dbReference type="EMBL" id="TKA23642.1"/>
    </source>
</evidence>
<protein>
    <recommendedName>
        <fullName evidence="4">Low-affinity iron/zinc ion transport protein fet4</fullName>
    </recommendedName>
</protein>
<evidence type="ECO:0000313" key="3">
    <source>
        <dbReference type="Proteomes" id="UP000310066"/>
    </source>
</evidence>
<feature type="transmembrane region" description="Helical" evidence="1">
    <location>
        <begin position="112"/>
        <end position="131"/>
    </location>
</feature>
<dbReference type="EMBL" id="NAJP01000209">
    <property type="protein sequence ID" value="TKA23642.1"/>
    <property type="molecule type" value="Genomic_DNA"/>
</dbReference>
<dbReference type="STRING" id="329885.A0A4U0TPC9"/>
<dbReference type="Pfam" id="PF04120">
    <property type="entry name" value="Iron_permease"/>
    <property type="match status" value="3"/>
</dbReference>
<dbReference type="GO" id="GO:0055085">
    <property type="term" value="P:transmembrane transport"/>
    <property type="evidence" value="ECO:0007669"/>
    <property type="project" value="InterPro"/>
</dbReference>
<evidence type="ECO:0008006" key="4">
    <source>
        <dbReference type="Google" id="ProtNLM"/>
    </source>
</evidence>
<keyword evidence="1" id="KW-0472">Membrane</keyword>
<feature type="transmembrane region" description="Helical" evidence="1">
    <location>
        <begin position="413"/>
        <end position="432"/>
    </location>
</feature>
<feature type="transmembrane region" description="Helical" evidence="1">
    <location>
        <begin position="225"/>
        <end position="245"/>
    </location>
</feature>
<dbReference type="OrthoDB" id="2224262at2759"/>
<gene>
    <name evidence="2" type="ORF">B0A54_17794</name>
</gene>
<dbReference type="Proteomes" id="UP000310066">
    <property type="component" value="Unassembled WGS sequence"/>
</dbReference>